<keyword evidence="3" id="KW-1185">Reference proteome</keyword>
<dbReference type="Proteomes" id="UP001469553">
    <property type="component" value="Unassembled WGS sequence"/>
</dbReference>
<protein>
    <submittedName>
        <fullName evidence="2">Uncharacterized protein</fullName>
    </submittedName>
</protein>
<gene>
    <name evidence="2" type="ORF">AMECASPLE_003309</name>
</gene>
<proteinExistence type="predicted"/>
<sequence>METPCVTLSFSARFSATPLCGQHQSEHFPACLSACMSLSSSDQQAASPGSSPDGRVITSQQRGTTHNSVTHIFVWTKKYHWLVCCMN</sequence>
<comment type="caution">
    <text evidence="2">The sequence shown here is derived from an EMBL/GenBank/DDBJ whole genome shotgun (WGS) entry which is preliminary data.</text>
</comment>
<evidence type="ECO:0000313" key="2">
    <source>
        <dbReference type="EMBL" id="MEQ2282687.1"/>
    </source>
</evidence>
<accession>A0ABV0XMK9</accession>
<reference evidence="2 3" key="1">
    <citation type="submission" date="2021-06" db="EMBL/GenBank/DDBJ databases">
        <authorList>
            <person name="Palmer J.M."/>
        </authorList>
    </citation>
    <scope>NUCLEOTIDE SEQUENCE [LARGE SCALE GENOMIC DNA]</scope>
    <source>
        <strain evidence="2 3">AS_MEX2019</strain>
        <tissue evidence="2">Muscle</tissue>
    </source>
</reference>
<evidence type="ECO:0000313" key="3">
    <source>
        <dbReference type="Proteomes" id="UP001469553"/>
    </source>
</evidence>
<organism evidence="2 3">
    <name type="scientific">Ameca splendens</name>
    <dbReference type="NCBI Taxonomy" id="208324"/>
    <lineage>
        <taxon>Eukaryota</taxon>
        <taxon>Metazoa</taxon>
        <taxon>Chordata</taxon>
        <taxon>Craniata</taxon>
        <taxon>Vertebrata</taxon>
        <taxon>Euteleostomi</taxon>
        <taxon>Actinopterygii</taxon>
        <taxon>Neopterygii</taxon>
        <taxon>Teleostei</taxon>
        <taxon>Neoteleostei</taxon>
        <taxon>Acanthomorphata</taxon>
        <taxon>Ovalentaria</taxon>
        <taxon>Atherinomorphae</taxon>
        <taxon>Cyprinodontiformes</taxon>
        <taxon>Goodeidae</taxon>
        <taxon>Ameca</taxon>
    </lineage>
</organism>
<name>A0ABV0XMK9_9TELE</name>
<evidence type="ECO:0000256" key="1">
    <source>
        <dbReference type="SAM" id="MobiDB-lite"/>
    </source>
</evidence>
<feature type="region of interest" description="Disordered" evidence="1">
    <location>
        <begin position="41"/>
        <end position="64"/>
    </location>
</feature>
<dbReference type="EMBL" id="JAHRIP010009533">
    <property type="protein sequence ID" value="MEQ2282687.1"/>
    <property type="molecule type" value="Genomic_DNA"/>
</dbReference>